<keyword evidence="3" id="KW-0547">Nucleotide-binding</keyword>
<dbReference type="Gene3D" id="3.30.930.10">
    <property type="entry name" value="Bira Bifunctional Protein, Domain 2"/>
    <property type="match status" value="1"/>
</dbReference>
<keyword evidence="7" id="KW-0648">Protein biosynthesis</keyword>
<comment type="subunit">
    <text evidence="1">Homodimer.</text>
</comment>
<dbReference type="RefSeq" id="WP_116015679.1">
    <property type="nucleotide sequence ID" value="NZ_QUOT01000001.1"/>
</dbReference>
<name>A0A3E0U3E5_9GAMM</name>
<dbReference type="EMBL" id="QUOT01000001">
    <property type="protein sequence ID" value="REL31093.1"/>
    <property type="molecule type" value="Genomic_DNA"/>
</dbReference>
<dbReference type="InterPro" id="IPR004525">
    <property type="entry name" value="EpmA"/>
</dbReference>
<feature type="domain" description="Aminoacyl-transfer RNA synthetases class-II family profile" evidence="6">
    <location>
        <begin position="15"/>
        <end position="318"/>
    </location>
</feature>
<dbReference type="InterPro" id="IPR045864">
    <property type="entry name" value="aa-tRNA-synth_II/BPL/LPL"/>
</dbReference>
<dbReference type="PROSITE" id="PS50862">
    <property type="entry name" value="AA_TRNA_LIGASE_II"/>
    <property type="match status" value="1"/>
</dbReference>
<dbReference type="Pfam" id="PF00152">
    <property type="entry name" value="tRNA-synt_2"/>
    <property type="match status" value="1"/>
</dbReference>
<evidence type="ECO:0000256" key="2">
    <source>
        <dbReference type="ARBA" id="ARBA00022598"/>
    </source>
</evidence>
<accession>A0A3E0U3E5</accession>
<dbReference type="GO" id="GO:0005829">
    <property type="term" value="C:cytosol"/>
    <property type="evidence" value="ECO:0007669"/>
    <property type="project" value="TreeGrafter"/>
</dbReference>
<dbReference type="NCBIfam" id="NF006828">
    <property type="entry name" value="PRK09350.1"/>
    <property type="match status" value="1"/>
</dbReference>
<evidence type="ECO:0000256" key="3">
    <source>
        <dbReference type="ARBA" id="ARBA00022741"/>
    </source>
</evidence>
<dbReference type="AlphaFoldDB" id="A0A3E0U3E5"/>
<dbReference type="InterPro" id="IPR006195">
    <property type="entry name" value="aa-tRNA-synth_II"/>
</dbReference>
<keyword evidence="4" id="KW-0067">ATP-binding</keyword>
<evidence type="ECO:0000259" key="6">
    <source>
        <dbReference type="PROSITE" id="PS50862"/>
    </source>
</evidence>
<dbReference type="NCBIfam" id="TIGR00462">
    <property type="entry name" value="genX"/>
    <property type="match status" value="1"/>
</dbReference>
<gene>
    <name evidence="7" type="ORF">DXX94_10405</name>
</gene>
<keyword evidence="7" id="KW-0251">Elongation factor</keyword>
<keyword evidence="8" id="KW-1185">Reference proteome</keyword>
<dbReference type="GO" id="GO:0003746">
    <property type="term" value="F:translation elongation factor activity"/>
    <property type="evidence" value="ECO:0007669"/>
    <property type="project" value="UniProtKB-KW"/>
</dbReference>
<evidence type="ECO:0000313" key="8">
    <source>
        <dbReference type="Proteomes" id="UP000256899"/>
    </source>
</evidence>
<proteinExistence type="predicted"/>
<sequence>MSWQPSMDWETAQQRAKLLSAIRTFFNKRNVVEVETPQMCSGTITDVHLDPIPTSYDWHQDGACQLYLQTSPEYPMKRLLASGYQSIYQIAKAFRNEAEGRLHNPEFTMLEWYRVGFSMEELMNEVSELLTEVLSVKETEVCSYEQAFLTYTPINPLDTSLADCFGFISRQGKLEPWLEQTTSVDTLLQFIFCEWIEPKIGQKVPCFVHSFPSSQASLATINEADTRVANRFECYFKGIELVNGFHELTDQAQQLQRFEEDNQQRGLMGLDARTIDQKFLSALFHGLPACSGVALGIDRLMMLALDKESIKEVMTFTTHNA</sequence>
<dbReference type="InterPro" id="IPR004364">
    <property type="entry name" value="Aa-tRNA-synt_II"/>
</dbReference>
<evidence type="ECO:0000313" key="7">
    <source>
        <dbReference type="EMBL" id="REL31093.1"/>
    </source>
</evidence>
<evidence type="ECO:0000256" key="5">
    <source>
        <dbReference type="ARBA" id="ARBA00052794"/>
    </source>
</evidence>
<dbReference type="FunFam" id="3.30.930.10:FF:000017">
    <property type="entry name" value="Elongation factor P--(R)-beta-lysine ligase"/>
    <property type="match status" value="1"/>
</dbReference>
<dbReference type="InterPro" id="IPR018149">
    <property type="entry name" value="Lys-tRNA-synth_II_C"/>
</dbReference>
<dbReference type="PANTHER" id="PTHR42918:SF6">
    <property type="entry name" value="ELONGATION FACTOR P--(R)-BETA-LYSINE LIGASE"/>
    <property type="match status" value="1"/>
</dbReference>
<dbReference type="PANTHER" id="PTHR42918">
    <property type="entry name" value="LYSYL-TRNA SYNTHETASE"/>
    <property type="match status" value="1"/>
</dbReference>
<comment type="catalytic activity">
    <reaction evidence="5">
        <text>D-beta-lysine + L-lysyl-[protein] + ATP = N(6)-((3R)-3,6-diaminohexanoyl)-L-lysyl-[protein] + AMP + diphosphate + H(+)</text>
        <dbReference type="Rhea" id="RHEA:83435"/>
        <dbReference type="Rhea" id="RHEA-COMP:9752"/>
        <dbReference type="Rhea" id="RHEA-COMP:20131"/>
        <dbReference type="ChEBI" id="CHEBI:15378"/>
        <dbReference type="ChEBI" id="CHEBI:29969"/>
        <dbReference type="ChEBI" id="CHEBI:30616"/>
        <dbReference type="ChEBI" id="CHEBI:33019"/>
        <dbReference type="ChEBI" id="CHEBI:84138"/>
        <dbReference type="ChEBI" id="CHEBI:156053"/>
        <dbReference type="ChEBI" id="CHEBI:456215"/>
    </reaction>
    <physiologicalReaction direction="left-to-right" evidence="5">
        <dbReference type="Rhea" id="RHEA:83436"/>
    </physiologicalReaction>
</comment>
<protein>
    <submittedName>
        <fullName evidence="7">Elongation factor P--(R)-beta-lysine ligase</fullName>
    </submittedName>
</protein>
<dbReference type="GO" id="GO:0005524">
    <property type="term" value="F:ATP binding"/>
    <property type="evidence" value="ECO:0007669"/>
    <property type="project" value="UniProtKB-KW"/>
</dbReference>
<evidence type="ECO:0000256" key="4">
    <source>
        <dbReference type="ARBA" id="ARBA00022840"/>
    </source>
</evidence>
<dbReference type="GO" id="GO:0006430">
    <property type="term" value="P:lysyl-tRNA aminoacylation"/>
    <property type="evidence" value="ECO:0007669"/>
    <property type="project" value="InterPro"/>
</dbReference>
<reference evidence="8" key="1">
    <citation type="submission" date="2018-08" db="EMBL/GenBank/DDBJ databases">
        <title>Thalassotalea euphylliae genome.</title>
        <authorList>
            <person name="Summers S."/>
            <person name="Rice S.A."/>
            <person name="Freckelton M.L."/>
            <person name="Nedved B.T."/>
            <person name="Hadfield M.G."/>
        </authorList>
    </citation>
    <scope>NUCLEOTIDE SEQUENCE [LARGE SCALE GENOMIC DNA]</scope>
    <source>
        <strain evidence="8">H3</strain>
    </source>
</reference>
<dbReference type="PRINTS" id="PR00982">
    <property type="entry name" value="TRNASYNTHLYS"/>
</dbReference>
<dbReference type="Proteomes" id="UP000256899">
    <property type="component" value="Unassembled WGS sequence"/>
</dbReference>
<comment type="caution">
    <text evidence="7">The sequence shown here is derived from an EMBL/GenBank/DDBJ whole genome shotgun (WGS) entry which is preliminary data.</text>
</comment>
<dbReference type="GO" id="GO:0000049">
    <property type="term" value="F:tRNA binding"/>
    <property type="evidence" value="ECO:0007669"/>
    <property type="project" value="TreeGrafter"/>
</dbReference>
<dbReference type="GO" id="GO:0004824">
    <property type="term" value="F:lysine-tRNA ligase activity"/>
    <property type="evidence" value="ECO:0007669"/>
    <property type="project" value="InterPro"/>
</dbReference>
<evidence type="ECO:0000256" key="1">
    <source>
        <dbReference type="ARBA" id="ARBA00011738"/>
    </source>
</evidence>
<organism evidence="7 8">
    <name type="scientific">Thalassotalea euphylliae</name>
    <dbReference type="NCBI Taxonomy" id="1655234"/>
    <lineage>
        <taxon>Bacteria</taxon>
        <taxon>Pseudomonadati</taxon>
        <taxon>Pseudomonadota</taxon>
        <taxon>Gammaproteobacteria</taxon>
        <taxon>Alteromonadales</taxon>
        <taxon>Colwelliaceae</taxon>
        <taxon>Thalassotalea</taxon>
    </lineage>
</organism>
<keyword evidence="2 7" id="KW-0436">Ligase</keyword>
<dbReference type="SUPFAM" id="SSF55681">
    <property type="entry name" value="Class II aaRS and biotin synthetases"/>
    <property type="match status" value="1"/>
</dbReference>